<evidence type="ECO:0000313" key="3">
    <source>
        <dbReference type="Proteomes" id="UP000073601"/>
    </source>
</evidence>
<protein>
    <submittedName>
        <fullName evidence="2">Uncharacterized protein</fullName>
    </submittedName>
</protein>
<dbReference type="Proteomes" id="UP000073601">
    <property type="component" value="Unassembled WGS sequence"/>
</dbReference>
<accession>A0A128FGH4</accession>
<evidence type="ECO:0000313" key="2">
    <source>
        <dbReference type="EMBL" id="CZF85902.1"/>
    </source>
</evidence>
<keyword evidence="1" id="KW-1133">Transmembrane helix</keyword>
<gene>
    <name evidence="2" type="ORF">GMA8713_03935</name>
</gene>
<reference evidence="3" key="1">
    <citation type="submission" date="2016-02" db="EMBL/GenBank/DDBJ databases">
        <authorList>
            <person name="Rodrigo-Torres Lidia"/>
            <person name="Arahal R.David."/>
        </authorList>
    </citation>
    <scope>NUCLEOTIDE SEQUENCE [LARGE SCALE GENOMIC DNA]</scope>
    <source>
        <strain evidence="3">CECT 8713</strain>
    </source>
</reference>
<sequence>MGQVGYEKFNCIELGAVDLWWLNFVLAISVLGAARCVPPSILSKYTSTKHKTLRAEPFGQRLWGISAALSASHVG</sequence>
<proteinExistence type="predicted"/>
<name>A0A128FGH4_9GAMM</name>
<dbReference type="EMBL" id="FIZY01000047">
    <property type="protein sequence ID" value="CZF85902.1"/>
    <property type="molecule type" value="Genomic_DNA"/>
</dbReference>
<keyword evidence="1" id="KW-0472">Membrane</keyword>
<evidence type="ECO:0000256" key="1">
    <source>
        <dbReference type="SAM" id="Phobius"/>
    </source>
</evidence>
<feature type="transmembrane region" description="Helical" evidence="1">
    <location>
        <begin position="20"/>
        <end position="42"/>
    </location>
</feature>
<keyword evidence="1" id="KW-0812">Transmembrane</keyword>
<dbReference type="AlphaFoldDB" id="A0A128FGH4"/>
<organism evidence="2 3">
    <name type="scientific">Grimontia marina</name>
    <dbReference type="NCBI Taxonomy" id="646534"/>
    <lineage>
        <taxon>Bacteria</taxon>
        <taxon>Pseudomonadati</taxon>
        <taxon>Pseudomonadota</taxon>
        <taxon>Gammaproteobacteria</taxon>
        <taxon>Vibrionales</taxon>
        <taxon>Vibrionaceae</taxon>
        <taxon>Grimontia</taxon>
    </lineage>
</organism>
<keyword evidence="3" id="KW-1185">Reference proteome</keyword>